<dbReference type="Proteomes" id="UP001060085">
    <property type="component" value="Linkage Group LG04"/>
</dbReference>
<evidence type="ECO:0000313" key="1">
    <source>
        <dbReference type="EMBL" id="KAI5668094.1"/>
    </source>
</evidence>
<sequence>MVLWGEYGDPIAVVPKKGNVSQTWHGILAIGEVLREGVDRGPQGDNCRWKFAANSMLIVKSTYEVACYYENLGYHGVWAAIWKLKGPQCLNLFLWKLRQDRAHTRSLYWKRGLVVDPSCYQCGAAMENGLHAIRDCAVVRDMWCKLLG</sequence>
<organism evidence="1 2">
    <name type="scientific">Catharanthus roseus</name>
    <name type="common">Madagascar periwinkle</name>
    <name type="synonym">Vinca rosea</name>
    <dbReference type="NCBI Taxonomy" id="4058"/>
    <lineage>
        <taxon>Eukaryota</taxon>
        <taxon>Viridiplantae</taxon>
        <taxon>Streptophyta</taxon>
        <taxon>Embryophyta</taxon>
        <taxon>Tracheophyta</taxon>
        <taxon>Spermatophyta</taxon>
        <taxon>Magnoliopsida</taxon>
        <taxon>eudicotyledons</taxon>
        <taxon>Gunneridae</taxon>
        <taxon>Pentapetalae</taxon>
        <taxon>asterids</taxon>
        <taxon>lamiids</taxon>
        <taxon>Gentianales</taxon>
        <taxon>Apocynaceae</taxon>
        <taxon>Rauvolfioideae</taxon>
        <taxon>Vinceae</taxon>
        <taxon>Catharanthinae</taxon>
        <taxon>Catharanthus</taxon>
    </lineage>
</organism>
<protein>
    <submittedName>
        <fullName evidence="1">Uncharacterized protein</fullName>
    </submittedName>
</protein>
<dbReference type="EMBL" id="CM044704">
    <property type="protein sequence ID" value="KAI5668094.1"/>
    <property type="molecule type" value="Genomic_DNA"/>
</dbReference>
<keyword evidence="2" id="KW-1185">Reference proteome</keyword>
<accession>A0ACC0B636</accession>
<name>A0ACC0B636_CATRO</name>
<comment type="caution">
    <text evidence="1">The sequence shown here is derived from an EMBL/GenBank/DDBJ whole genome shotgun (WGS) entry which is preliminary data.</text>
</comment>
<reference evidence="2" key="1">
    <citation type="journal article" date="2023" name="Nat. Plants">
        <title>Single-cell RNA sequencing provides a high-resolution roadmap for understanding the multicellular compartmentation of specialized metabolism.</title>
        <authorList>
            <person name="Sun S."/>
            <person name="Shen X."/>
            <person name="Li Y."/>
            <person name="Li Y."/>
            <person name="Wang S."/>
            <person name="Li R."/>
            <person name="Zhang H."/>
            <person name="Shen G."/>
            <person name="Guo B."/>
            <person name="Wei J."/>
            <person name="Xu J."/>
            <person name="St-Pierre B."/>
            <person name="Chen S."/>
            <person name="Sun C."/>
        </authorList>
    </citation>
    <scope>NUCLEOTIDE SEQUENCE [LARGE SCALE GENOMIC DNA]</scope>
</reference>
<gene>
    <name evidence="1" type="ORF">M9H77_17947</name>
</gene>
<proteinExistence type="predicted"/>
<evidence type="ECO:0000313" key="2">
    <source>
        <dbReference type="Proteomes" id="UP001060085"/>
    </source>
</evidence>